<comment type="similarity">
    <text evidence="18">Belongs to the NnrE/AIBP family.</text>
</comment>
<keyword evidence="13" id="KW-0511">Multifunctional enzyme</keyword>
<dbReference type="EC" id="5.1.99.6" evidence="19"/>
<dbReference type="Pfam" id="PF01256">
    <property type="entry name" value="Carb_kinase"/>
    <property type="match status" value="1"/>
</dbReference>
<evidence type="ECO:0000256" key="5">
    <source>
        <dbReference type="ARBA" id="ARBA00022723"/>
    </source>
</evidence>
<feature type="domain" description="YjeF N-terminal" evidence="21">
    <location>
        <begin position="8"/>
        <end position="204"/>
    </location>
</feature>
<dbReference type="Proteomes" id="UP001156706">
    <property type="component" value="Unassembled WGS sequence"/>
</dbReference>
<protein>
    <recommendedName>
        <fullName evidence="19">Bifunctional NAD(P)H-hydrate repair enzyme</fullName>
    </recommendedName>
    <alternativeName>
        <fullName evidence="19">Nicotinamide nucleotide repair protein</fullName>
    </alternativeName>
    <domain>
        <recommendedName>
            <fullName evidence="19">ADP-dependent (S)-NAD(P)H-hydrate dehydratase</fullName>
            <ecNumber evidence="19">4.2.1.136</ecNumber>
        </recommendedName>
        <alternativeName>
            <fullName evidence="19">ADP-dependent NAD(P)HX dehydratase</fullName>
        </alternativeName>
    </domain>
    <domain>
        <recommendedName>
            <fullName evidence="19">NAD(P)H-hydrate epimerase</fullName>
            <ecNumber evidence="19">5.1.99.6</ecNumber>
        </recommendedName>
    </domain>
</protein>
<comment type="similarity">
    <text evidence="3 19">In the N-terminal section; belongs to the NnrE/AIBP family.</text>
</comment>
<evidence type="ECO:0000259" key="21">
    <source>
        <dbReference type="PROSITE" id="PS51385"/>
    </source>
</evidence>
<evidence type="ECO:0000256" key="1">
    <source>
        <dbReference type="ARBA" id="ARBA00000013"/>
    </source>
</evidence>
<evidence type="ECO:0000256" key="7">
    <source>
        <dbReference type="ARBA" id="ARBA00022840"/>
    </source>
</evidence>
<feature type="binding site" evidence="17">
    <location>
        <begin position="391"/>
        <end position="395"/>
    </location>
    <ligand>
        <name>AMP</name>
        <dbReference type="ChEBI" id="CHEBI:456215"/>
    </ligand>
</feature>
<evidence type="ECO:0000256" key="16">
    <source>
        <dbReference type="ARBA" id="ARBA00049209"/>
    </source>
</evidence>
<comment type="cofactor">
    <cofactor evidence="17">
        <name>Mg(2+)</name>
        <dbReference type="ChEBI" id="CHEBI:18420"/>
    </cofactor>
</comment>
<feature type="binding site" evidence="18">
    <location>
        <position position="114"/>
    </location>
    <ligand>
        <name>K(+)</name>
        <dbReference type="ChEBI" id="CHEBI:29103"/>
    </ligand>
</feature>
<reference evidence="23" key="1">
    <citation type="journal article" date="2019" name="Int. J. Syst. Evol. Microbiol.">
        <title>The Global Catalogue of Microorganisms (GCM) 10K type strain sequencing project: providing services to taxonomists for standard genome sequencing and annotation.</title>
        <authorList>
            <consortium name="The Broad Institute Genomics Platform"/>
            <consortium name="The Broad Institute Genome Sequencing Center for Infectious Disease"/>
            <person name="Wu L."/>
            <person name="Ma J."/>
        </authorList>
    </citation>
    <scope>NUCLEOTIDE SEQUENCE [LARGE SCALE GENOMIC DNA]</scope>
    <source>
        <strain evidence="23">NBRC 110044</strain>
    </source>
</reference>
<keyword evidence="6 17" id="KW-0547">Nucleotide-binding</keyword>
<dbReference type="Gene3D" id="3.40.1190.20">
    <property type="match status" value="1"/>
</dbReference>
<evidence type="ECO:0000313" key="22">
    <source>
        <dbReference type="EMBL" id="GLR15323.1"/>
    </source>
</evidence>
<evidence type="ECO:0000256" key="3">
    <source>
        <dbReference type="ARBA" id="ARBA00006001"/>
    </source>
</evidence>
<dbReference type="NCBIfam" id="TIGR00196">
    <property type="entry name" value="yjeF_cterm"/>
    <property type="match status" value="1"/>
</dbReference>
<comment type="catalytic activity">
    <reaction evidence="1 18 19">
        <text>(6R)-NADHX = (6S)-NADHX</text>
        <dbReference type="Rhea" id="RHEA:32215"/>
        <dbReference type="ChEBI" id="CHEBI:64074"/>
        <dbReference type="ChEBI" id="CHEBI:64075"/>
        <dbReference type="EC" id="5.1.99.6"/>
    </reaction>
</comment>
<keyword evidence="9 18" id="KW-0630">Potassium</keyword>
<dbReference type="Gene3D" id="3.40.50.10260">
    <property type="entry name" value="YjeF N-terminal domain"/>
    <property type="match status" value="1"/>
</dbReference>
<evidence type="ECO:0000256" key="14">
    <source>
        <dbReference type="ARBA" id="ARBA00025153"/>
    </source>
</evidence>
<evidence type="ECO:0000256" key="13">
    <source>
        <dbReference type="ARBA" id="ARBA00023268"/>
    </source>
</evidence>
<dbReference type="InterPro" id="IPR030677">
    <property type="entry name" value="Nnr"/>
</dbReference>
<evidence type="ECO:0000256" key="12">
    <source>
        <dbReference type="ARBA" id="ARBA00023239"/>
    </source>
</evidence>
<dbReference type="PANTHER" id="PTHR12592">
    <property type="entry name" value="ATP-DEPENDENT (S)-NAD(P)H-HYDRATE DEHYDRATASE FAMILY MEMBER"/>
    <property type="match status" value="1"/>
</dbReference>
<feature type="binding site" evidence="18">
    <location>
        <begin position="52"/>
        <end position="56"/>
    </location>
    <ligand>
        <name>(6S)-NADPHX</name>
        <dbReference type="ChEBI" id="CHEBI:64076"/>
    </ligand>
</feature>
<evidence type="ECO:0000256" key="18">
    <source>
        <dbReference type="HAMAP-Rule" id="MF_01966"/>
    </source>
</evidence>
<comment type="similarity">
    <text evidence="17">Belongs to the NnrD/CARKD family.</text>
</comment>
<dbReference type="InterPro" id="IPR000631">
    <property type="entry name" value="CARKD"/>
</dbReference>
<evidence type="ECO:0000256" key="10">
    <source>
        <dbReference type="ARBA" id="ARBA00023027"/>
    </source>
</evidence>
<dbReference type="PIRSF" id="PIRSF017184">
    <property type="entry name" value="Nnr"/>
    <property type="match status" value="1"/>
</dbReference>
<comment type="function">
    <text evidence="14 19">Bifunctional enzyme that catalyzes the epimerization of the S- and R-forms of NAD(P)HX and the dehydration of the S-form of NAD(P)HX at the expense of ADP, which is converted to AMP. This allows the repair of both epimers of NAD(P)HX, a damaged form of NAD(P)H that is a result of enzymatic or heat-dependent hydration.</text>
</comment>
<dbReference type="EC" id="4.2.1.136" evidence="19"/>
<evidence type="ECO:0000256" key="4">
    <source>
        <dbReference type="ARBA" id="ARBA00009524"/>
    </source>
</evidence>
<name>A0ABQ5YNR5_9NEIS</name>
<dbReference type="PROSITE" id="PS51385">
    <property type="entry name" value="YJEF_N"/>
    <property type="match status" value="1"/>
</dbReference>
<keyword evidence="23" id="KW-1185">Reference proteome</keyword>
<evidence type="ECO:0000256" key="9">
    <source>
        <dbReference type="ARBA" id="ARBA00022958"/>
    </source>
</evidence>
<keyword evidence="7 17" id="KW-0067">ATP-binding</keyword>
<dbReference type="HAMAP" id="MF_01966">
    <property type="entry name" value="NADHX_epimerase"/>
    <property type="match status" value="1"/>
</dbReference>
<accession>A0ABQ5YNR5</accession>
<keyword evidence="11 18" id="KW-0413">Isomerase</keyword>
<dbReference type="EMBL" id="BSOG01000008">
    <property type="protein sequence ID" value="GLR15323.1"/>
    <property type="molecule type" value="Genomic_DNA"/>
</dbReference>
<comment type="caution">
    <text evidence="22">The sequence shown here is derived from an EMBL/GenBank/DDBJ whole genome shotgun (WGS) entry which is preliminary data.</text>
</comment>
<dbReference type="InterPro" id="IPR029056">
    <property type="entry name" value="Ribokinase-like"/>
</dbReference>
<evidence type="ECO:0000259" key="20">
    <source>
        <dbReference type="PROSITE" id="PS51383"/>
    </source>
</evidence>
<feature type="binding site" evidence="17">
    <location>
        <position position="246"/>
    </location>
    <ligand>
        <name>(6S)-NADPHX</name>
        <dbReference type="ChEBI" id="CHEBI:64076"/>
    </ligand>
</feature>
<evidence type="ECO:0000256" key="17">
    <source>
        <dbReference type="HAMAP-Rule" id="MF_01965"/>
    </source>
</evidence>
<evidence type="ECO:0000256" key="6">
    <source>
        <dbReference type="ARBA" id="ARBA00022741"/>
    </source>
</evidence>
<comment type="similarity">
    <text evidence="4 19">In the C-terminal section; belongs to the NnrD/CARKD family.</text>
</comment>
<feature type="binding site" evidence="17">
    <location>
        <position position="420"/>
    </location>
    <ligand>
        <name>(6S)-NADPHX</name>
        <dbReference type="ChEBI" id="CHEBI:64076"/>
    </ligand>
</feature>
<feature type="binding site" evidence="18">
    <location>
        <position position="150"/>
    </location>
    <ligand>
        <name>K(+)</name>
        <dbReference type="ChEBI" id="CHEBI:29103"/>
    </ligand>
</feature>
<dbReference type="InterPro" id="IPR036652">
    <property type="entry name" value="YjeF_N_dom_sf"/>
</dbReference>
<feature type="binding site" evidence="18">
    <location>
        <position position="147"/>
    </location>
    <ligand>
        <name>(6S)-NADPHX</name>
        <dbReference type="ChEBI" id="CHEBI:64076"/>
    </ligand>
</feature>
<keyword evidence="5 18" id="KW-0479">Metal-binding</keyword>
<dbReference type="InterPro" id="IPR004443">
    <property type="entry name" value="YjeF_N_dom"/>
</dbReference>
<comment type="cofactor">
    <cofactor evidence="18 19">
        <name>K(+)</name>
        <dbReference type="ChEBI" id="CHEBI:29103"/>
    </cofactor>
    <text evidence="18 19">Binds 1 potassium ion per subunit.</text>
</comment>
<feature type="domain" description="YjeF C-terminal" evidence="20">
    <location>
        <begin position="211"/>
        <end position="479"/>
    </location>
</feature>
<organism evidence="22 23">
    <name type="scientific">Chitinimonas prasina</name>
    <dbReference type="NCBI Taxonomy" id="1434937"/>
    <lineage>
        <taxon>Bacteria</taxon>
        <taxon>Pseudomonadati</taxon>
        <taxon>Pseudomonadota</taxon>
        <taxon>Betaproteobacteria</taxon>
        <taxon>Neisseriales</taxon>
        <taxon>Chitinibacteraceae</taxon>
        <taxon>Chitinimonas</taxon>
    </lineage>
</organism>
<dbReference type="HAMAP" id="MF_01965">
    <property type="entry name" value="NADHX_dehydratase"/>
    <property type="match status" value="1"/>
</dbReference>
<sequence length="481" mass="49579">MFHNVSQLRQIEQQARKLGLPLMRRAGRAAADFISRRFGKAAPIGVLVGPGNNGGDALVAATLLRQLGYSLSVCMPAGPGNLPADAATAYRDWQRCGGTESAHAPTRACTVIIDGLFGLGLNRPLEPNWQALITQVNQLGKPILALDVPSGVHADSGALLGTPIQARWTLSFIGQARGLATGAARDYTGLCLLDKLGLDAPTLDQAALLDTATVAQTIRISRAADSHKGSYGTICIIGGAEGMTGAALLAGRAALQAGAGKVFAGLLGPVPSADLARPELMLRPADTLLMDAADLILLGPGLGQGAPAADLLHHALSSQQALVLDADALNLLASDPRLTQAAHPRQAPTVLTPHPAEAARLLACSTAEVQQHRYDAAAALARRYHATIVLKGAGTVIVDGALMAVNQSGSAALANAGQGDLLSGLIAALMAQGLTAWQATCLATRLHGCASDALVNRDGRGITLANDVIAELDRHLAPYFR</sequence>
<feature type="binding site" evidence="17">
    <location>
        <position position="301"/>
    </location>
    <ligand>
        <name>(6S)-NADPHX</name>
        <dbReference type="ChEBI" id="CHEBI:64076"/>
    </ligand>
</feature>
<evidence type="ECO:0000256" key="8">
    <source>
        <dbReference type="ARBA" id="ARBA00022857"/>
    </source>
</evidence>
<keyword evidence="10 17" id="KW-0520">NAD</keyword>
<feature type="binding site" evidence="18">
    <location>
        <position position="53"/>
    </location>
    <ligand>
        <name>K(+)</name>
        <dbReference type="ChEBI" id="CHEBI:29103"/>
    </ligand>
</feature>
<dbReference type="PANTHER" id="PTHR12592:SF0">
    <property type="entry name" value="ATP-DEPENDENT (S)-NAD(P)H-HYDRATE DEHYDRATASE"/>
    <property type="match status" value="1"/>
</dbReference>
<comment type="caution">
    <text evidence="18">Lacks conserved residue(s) required for the propagation of feature annotation.</text>
</comment>
<dbReference type="CDD" id="cd01171">
    <property type="entry name" value="YXKO-related"/>
    <property type="match status" value="1"/>
</dbReference>
<keyword evidence="12 17" id="KW-0456">Lyase</keyword>
<feature type="binding site" evidence="17">
    <location>
        <position position="354"/>
    </location>
    <ligand>
        <name>(6S)-NADPHX</name>
        <dbReference type="ChEBI" id="CHEBI:64076"/>
    </ligand>
</feature>
<comment type="function">
    <text evidence="17">Catalyzes the dehydration of the S-form of NAD(P)HX at the expense of ADP, which is converted to AMP. Together with NAD(P)HX epimerase, which catalyzes the epimerization of the S- and R-forms, the enzyme allows the repair of both epimers of NAD(P)HX, a damaged form of NAD(P)H that is a result of enzymatic or heat-dependent hydration.</text>
</comment>
<dbReference type="PROSITE" id="PS51383">
    <property type="entry name" value="YJEF_C_3"/>
    <property type="match status" value="1"/>
</dbReference>
<proteinExistence type="inferred from homology"/>
<evidence type="ECO:0000256" key="11">
    <source>
        <dbReference type="ARBA" id="ARBA00023235"/>
    </source>
</evidence>
<feature type="binding site" evidence="18">
    <location>
        <begin position="118"/>
        <end position="124"/>
    </location>
    <ligand>
        <name>(6S)-NADPHX</name>
        <dbReference type="ChEBI" id="CHEBI:64076"/>
    </ligand>
</feature>
<dbReference type="RefSeq" id="WP_284198390.1">
    <property type="nucleotide sequence ID" value="NZ_BSOG01000008.1"/>
</dbReference>
<evidence type="ECO:0000256" key="15">
    <source>
        <dbReference type="ARBA" id="ARBA00048238"/>
    </source>
</evidence>
<evidence type="ECO:0000256" key="19">
    <source>
        <dbReference type="PIRNR" id="PIRNR017184"/>
    </source>
</evidence>
<keyword evidence="8 17" id="KW-0521">NADP</keyword>
<dbReference type="SUPFAM" id="SSF53613">
    <property type="entry name" value="Ribokinase-like"/>
    <property type="match status" value="1"/>
</dbReference>
<evidence type="ECO:0000313" key="23">
    <source>
        <dbReference type="Proteomes" id="UP001156706"/>
    </source>
</evidence>
<evidence type="ECO:0000256" key="2">
    <source>
        <dbReference type="ARBA" id="ARBA00000909"/>
    </source>
</evidence>
<gene>
    <name evidence="18" type="primary">nnrE</name>
    <name evidence="17" type="synonym">nnrD</name>
    <name evidence="22" type="ORF">GCM10007907_41130</name>
</gene>
<comment type="subunit">
    <text evidence="17">Homotetramer.</text>
</comment>
<dbReference type="Pfam" id="PF03853">
    <property type="entry name" value="YjeF_N"/>
    <property type="match status" value="1"/>
</dbReference>
<comment type="catalytic activity">
    <reaction evidence="2 18 19">
        <text>(6R)-NADPHX = (6S)-NADPHX</text>
        <dbReference type="Rhea" id="RHEA:32227"/>
        <dbReference type="ChEBI" id="CHEBI:64076"/>
        <dbReference type="ChEBI" id="CHEBI:64077"/>
        <dbReference type="EC" id="5.1.99.6"/>
    </reaction>
</comment>
<feature type="binding site" evidence="17">
    <location>
        <position position="419"/>
    </location>
    <ligand>
        <name>AMP</name>
        <dbReference type="ChEBI" id="CHEBI:456215"/>
    </ligand>
</feature>
<dbReference type="SUPFAM" id="SSF64153">
    <property type="entry name" value="YjeF N-terminal domain-like"/>
    <property type="match status" value="1"/>
</dbReference>
<comment type="function">
    <text evidence="18">Catalyzes the epimerization of the S- and R-forms of NAD(P)HX, a damaged form of NAD(P)H that is a result of enzymatic or heat-dependent hydration. This is a prerequisite for the S-specific NAD(P)H-hydrate dehydratase to allow the repair of both epimers of NAD(P)HX.</text>
</comment>
<comment type="catalytic activity">
    <reaction evidence="15 17 19">
        <text>(6S)-NADHX + ADP = AMP + phosphate + NADH + H(+)</text>
        <dbReference type="Rhea" id="RHEA:32223"/>
        <dbReference type="ChEBI" id="CHEBI:15378"/>
        <dbReference type="ChEBI" id="CHEBI:43474"/>
        <dbReference type="ChEBI" id="CHEBI:57945"/>
        <dbReference type="ChEBI" id="CHEBI:64074"/>
        <dbReference type="ChEBI" id="CHEBI:456215"/>
        <dbReference type="ChEBI" id="CHEBI:456216"/>
        <dbReference type="EC" id="4.2.1.136"/>
    </reaction>
</comment>
<dbReference type="NCBIfam" id="TIGR00197">
    <property type="entry name" value="yjeF_nterm"/>
    <property type="match status" value="1"/>
</dbReference>
<comment type="catalytic activity">
    <reaction evidence="16 17 19">
        <text>(6S)-NADPHX + ADP = AMP + phosphate + NADPH + H(+)</text>
        <dbReference type="Rhea" id="RHEA:32235"/>
        <dbReference type="ChEBI" id="CHEBI:15378"/>
        <dbReference type="ChEBI" id="CHEBI:43474"/>
        <dbReference type="ChEBI" id="CHEBI:57783"/>
        <dbReference type="ChEBI" id="CHEBI:64076"/>
        <dbReference type="ChEBI" id="CHEBI:456215"/>
        <dbReference type="ChEBI" id="CHEBI:456216"/>
        <dbReference type="EC" id="4.2.1.136"/>
    </reaction>
</comment>